<dbReference type="EMBL" id="JAKOGI010001127">
    <property type="protein sequence ID" value="KAJ8427586.1"/>
    <property type="molecule type" value="Genomic_DNA"/>
</dbReference>
<sequence>MKEAESAPQPEHTLDAPNLLDDYCLNLLDCGSSNVLVIALGTTVYLWDASIGSTSEFVTVDDDKAGDFKRLPSSPCWVIGMEKNHILTSGSIDHRIIDHNLRASFHIVVTYKGHQQEVCSLKWSPSSRQLASGGSDHLLQIWDCLMASSISSTKWLHKLKDHTTAVKALA</sequence>
<keyword evidence="1 7" id="KW-0853">WD repeat</keyword>
<name>A0A9Q1GVB1_9CARY</name>
<evidence type="ECO:0000313" key="9">
    <source>
        <dbReference type="Proteomes" id="UP001153076"/>
    </source>
</evidence>
<dbReference type="AlphaFoldDB" id="A0A9Q1GVB1"/>
<dbReference type="Gene3D" id="2.130.10.10">
    <property type="entry name" value="YVTN repeat-like/Quinoprotein amine dehydrogenase"/>
    <property type="match status" value="1"/>
</dbReference>
<dbReference type="InterPro" id="IPR033010">
    <property type="entry name" value="Cdc20/Fizzy"/>
</dbReference>
<dbReference type="PROSITE" id="PS50082">
    <property type="entry name" value="WD_REPEATS_2"/>
    <property type="match status" value="1"/>
</dbReference>
<comment type="caution">
    <text evidence="8">The sequence shown here is derived from an EMBL/GenBank/DDBJ whole genome shotgun (WGS) entry which is preliminary data.</text>
</comment>
<dbReference type="SUPFAM" id="SSF50978">
    <property type="entry name" value="WD40 repeat-like"/>
    <property type="match status" value="1"/>
</dbReference>
<reference evidence="8" key="1">
    <citation type="submission" date="2022-04" db="EMBL/GenBank/DDBJ databases">
        <title>Carnegiea gigantea Genome sequencing and assembly v2.</title>
        <authorList>
            <person name="Copetti D."/>
            <person name="Sanderson M.J."/>
            <person name="Burquez A."/>
            <person name="Wojciechowski M.F."/>
        </authorList>
    </citation>
    <scope>NUCLEOTIDE SEQUENCE</scope>
    <source>
        <strain evidence="8">SGP5-SGP5p</strain>
        <tissue evidence="8">Aerial part</tissue>
    </source>
</reference>
<dbReference type="SMART" id="SM00320">
    <property type="entry name" value="WD40"/>
    <property type="match status" value="1"/>
</dbReference>
<gene>
    <name evidence="8" type="ORF">Cgig2_006650</name>
</gene>
<feature type="repeat" description="WD" evidence="7">
    <location>
        <begin position="111"/>
        <end position="143"/>
    </location>
</feature>
<dbReference type="InterPro" id="IPR001680">
    <property type="entry name" value="WD40_rpt"/>
</dbReference>
<dbReference type="GO" id="GO:1990757">
    <property type="term" value="F:ubiquitin ligase activator activity"/>
    <property type="evidence" value="ECO:0007669"/>
    <property type="project" value="TreeGrafter"/>
</dbReference>
<dbReference type="InterPro" id="IPR036322">
    <property type="entry name" value="WD40_repeat_dom_sf"/>
</dbReference>
<evidence type="ECO:0000256" key="4">
    <source>
        <dbReference type="ARBA" id="ARBA00022776"/>
    </source>
</evidence>
<dbReference type="Proteomes" id="UP001153076">
    <property type="component" value="Unassembled WGS sequence"/>
</dbReference>
<dbReference type="InterPro" id="IPR015943">
    <property type="entry name" value="WD40/YVTN_repeat-like_dom_sf"/>
</dbReference>
<keyword evidence="2" id="KW-0132">Cell division</keyword>
<dbReference type="GO" id="GO:0031145">
    <property type="term" value="P:anaphase-promoting complex-dependent catabolic process"/>
    <property type="evidence" value="ECO:0007669"/>
    <property type="project" value="TreeGrafter"/>
</dbReference>
<evidence type="ECO:0000256" key="1">
    <source>
        <dbReference type="ARBA" id="ARBA00022574"/>
    </source>
</evidence>
<protein>
    <submittedName>
        <fullName evidence="8">Uncharacterized protein</fullName>
    </submittedName>
</protein>
<dbReference type="Pfam" id="PF00400">
    <property type="entry name" value="WD40"/>
    <property type="match status" value="1"/>
</dbReference>
<evidence type="ECO:0000256" key="6">
    <source>
        <dbReference type="ARBA" id="ARBA00023425"/>
    </source>
</evidence>
<evidence type="ECO:0000256" key="2">
    <source>
        <dbReference type="ARBA" id="ARBA00022618"/>
    </source>
</evidence>
<dbReference type="PROSITE" id="PS50294">
    <property type="entry name" value="WD_REPEATS_REGION"/>
    <property type="match status" value="1"/>
</dbReference>
<evidence type="ECO:0000256" key="7">
    <source>
        <dbReference type="PROSITE-ProRule" id="PRU00221"/>
    </source>
</evidence>
<dbReference type="GO" id="GO:0051301">
    <property type="term" value="P:cell division"/>
    <property type="evidence" value="ECO:0007669"/>
    <property type="project" value="UniProtKB-KW"/>
</dbReference>
<keyword evidence="5" id="KW-0131">Cell cycle</keyword>
<dbReference type="OrthoDB" id="1103276at2759"/>
<dbReference type="GO" id="GO:1905786">
    <property type="term" value="P:positive regulation of anaphase-promoting complex-dependent catabolic process"/>
    <property type="evidence" value="ECO:0007669"/>
    <property type="project" value="TreeGrafter"/>
</dbReference>
<dbReference type="GO" id="GO:0005680">
    <property type="term" value="C:anaphase-promoting complex"/>
    <property type="evidence" value="ECO:0007669"/>
    <property type="project" value="TreeGrafter"/>
</dbReference>
<keyword evidence="9" id="KW-1185">Reference proteome</keyword>
<organism evidence="8 9">
    <name type="scientific">Carnegiea gigantea</name>
    <dbReference type="NCBI Taxonomy" id="171969"/>
    <lineage>
        <taxon>Eukaryota</taxon>
        <taxon>Viridiplantae</taxon>
        <taxon>Streptophyta</taxon>
        <taxon>Embryophyta</taxon>
        <taxon>Tracheophyta</taxon>
        <taxon>Spermatophyta</taxon>
        <taxon>Magnoliopsida</taxon>
        <taxon>eudicotyledons</taxon>
        <taxon>Gunneridae</taxon>
        <taxon>Pentapetalae</taxon>
        <taxon>Caryophyllales</taxon>
        <taxon>Cactineae</taxon>
        <taxon>Cactaceae</taxon>
        <taxon>Cactoideae</taxon>
        <taxon>Echinocereeae</taxon>
        <taxon>Carnegiea</taxon>
    </lineage>
</organism>
<dbReference type="GO" id="GO:0010997">
    <property type="term" value="F:anaphase-promoting complex binding"/>
    <property type="evidence" value="ECO:0007669"/>
    <property type="project" value="InterPro"/>
</dbReference>
<comment type="function">
    <text evidence="6">Component of the anaphase promoting complex/cyclosome (APC/C), a cell cycle-regulated E3 ubiquitin-protein ligase complex that controls progression through mitosis and the G1 phase of the cell cycle.</text>
</comment>
<dbReference type="PANTHER" id="PTHR19918:SF8">
    <property type="entry name" value="FI02843P"/>
    <property type="match status" value="1"/>
</dbReference>
<proteinExistence type="predicted"/>
<evidence type="ECO:0000256" key="3">
    <source>
        <dbReference type="ARBA" id="ARBA00022737"/>
    </source>
</evidence>
<keyword evidence="3" id="KW-0677">Repeat</keyword>
<evidence type="ECO:0000256" key="5">
    <source>
        <dbReference type="ARBA" id="ARBA00023306"/>
    </source>
</evidence>
<dbReference type="PANTHER" id="PTHR19918">
    <property type="entry name" value="CELL DIVISION CYCLE 20 CDC20 FIZZY -RELATED"/>
    <property type="match status" value="1"/>
</dbReference>
<accession>A0A9Q1GVB1</accession>
<evidence type="ECO:0000313" key="8">
    <source>
        <dbReference type="EMBL" id="KAJ8427586.1"/>
    </source>
</evidence>
<keyword evidence="4" id="KW-0498">Mitosis</keyword>